<sequence length="95" mass="10652">MQQVLSPSSLKTELVYFICDANLPLSIDKSPAFQALLELCTPAVTKIPNMTAYLAFTAHYIDTDFKRTSINLRLAKIEGEEIVPVQIVLAREILR</sequence>
<accession>A0A9Q3ED85</accession>
<comment type="caution">
    <text evidence="1">The sequence shown here is derived from an EMBL/GenBank/DDBJ whole genome shotgun (WGS) entry which is preliminary data.</text>
</comment>
<name>A0A9Q3ED85_9BASI</name>
<dbReference type="Proteomes" id="UP000765509">
    <property type="component" value="Unassembled WGS sequence"/>
</dbReference>
<organism evidence="1 2">
    <name type="scientific">Austropuccinia psidii MF-1</name>
    <dbReference type="NCBI Taxonomy" id="1389203"/>
    <lineage>
        <taxon>Eukaryota</taxon>
        <taxon>Fungi</taxon>
        <taxon>Dikarya</taxon>
        <taxon>Basidiomycota</taxon>
        <taxon>Pucciniomycotina</taxon>
        <taxon>Pucciniomycetes</taxon>
        <taxon>Pucciniales</taxon>
        <taxon>Sphaerophragmiaceae</taxon>
        <taxon>Austropuccinia</taxon>
    </lineage>
</organism>
<evidence type="ECO:0000313" key="1">
    <source>
        <dbReference type="EMBL" id="MBW0518823.1"/>
    </source>
</evidence>
<protein>
    <submittedName>
        <fullName evidence="1">Uncharacterized protein</fullName>
    </submittedName>
</protein>
<dbReference type="EMBL" id="AVOT02026901">
    <property type="protein sequence ID" value="MBW0518823.1"/>
    <property type="molecule type" value="Genomic_DNA"/>
</dbReference>
<gene>
    <name evidence="1" type="ORF">O181_058538</name>
</gene>
<evidence type="ECO:0000313" key="2">
    <source>
        <dbReference type="Proteomes" id="UP000765509"/>
    </source>
</evidence>
<reference evidence="1" key="1">
    <citation type="submission" date="2021-03" db="EMBL/GenBank/DDBJ databases">
        <title>Draft genome sequence of rust myrtle Austropuccinia psidii MF-1, a brazilian biotype.</title>
        <authorList>
            <person name="Quecine M.C."/>
            <person name="Pachon D.M.R."/>
            <person name="Bonatelli M.L."/>
            <person name="Correr F.H."/>
            <person name="Franceschini L.M."/>
            <person name="Leite T.F."/>
            <person name="Margarido G.R.A."/>
            <person name="Almeida C.A."/>
            <person name="Ferrarezi J.A."/>
            <person name="Labate C.A."/>
        </authorList>
    </citation>
    <scope>NUCLEOTIDE SEQUENCE</scope>
    <source>
        <strain evidence="1">MF-1</strain>
    </source>
</reference>
<proteinExistence type="predicted"/>
<keyword evidence="2" id="KW-1185">Reference proteome</keyword>
<dbReference type="AlphaFoldDB" id="A0A9Q3ED85"/>
<dbReference type="OrthoDB" id="2505677at2759"/>